<dbReference type="PANTHER" id="PTHR30111:SF1">
    <property type="entry name" value="33 KDA CHAPERONIN"/>
    <property type="match status" value="1"/>
</dbReference>
<organism evidence="6 7">
    <name type="scientific">Micavibrio aeruginosavorus</name>
    <dbReference type="NCBI Taxonomy" id="349221"/>
    <lineage>
        <taxon>Bacteria</taxon>
        <taxon>Pseudomonadati</taxon>
        <taxon>Bdellovibrionota</taxon>
        <taxon>Bdellovibrionia</taxon>
        <taxon>Bdellovibrionales</taxon>
        <taxon>Pseudobdellovibrionaceae</taxon>
        <taxon>Micavibrio</taxon>
    </lineage>
</organism>
<dbReference type="InterPro" id="IPR000397">
    <property type="entry name" value="Heat_shock_Hsp33"/>
</dbReference>
<evidence type="ECO:0000256" key="1">
    <source>
        <dbReference type="ARBA" id="ARBA00022490"/>
    </source>
</evidence>
<dbReference type="CDD" id="cd00498">
    <property type="entry name" value="Hsp33"/>
    <property type="match status" value="1"/>
</dbReference>
<reference evidence="6 7" key="1">
    <citation type="submission" date="2017-08" db="EMBL/GenBank/DDBJ databases">
        <title>Infants hospitalized years apart are colonized by the same room-sourced microbial strains.</title>
        <authorList>
            <person name="Brooks B."/>
            <person name="Olm M.R."/>
            <person name="Firek B.A."/>
            <person name="Baker R."/>
            <person name="Thomas B.C."/>
            <person name="Morowitz M.J."/>
            <person name="Banfield J.F."/>
        </authorList>
    </citation>
    <scope>NUCLEOTIDE SEQUENCE [LARGE SCALE GENOMIC DNA]</scope>
    <source>
        <strain evidence="6">S2_018_000_R2_104</strain>
    </source>
</reference>
<keyword evidence="1" id="KW-0963">Cytoplasm</keyword>
<dbReference type="GO" id="GO:0051082">
    <property type="term" value="F:unfolded protein binding"/>
    <property type="evidence" value="ECO:0007669"/>
    <property type="project" value="InterPro"/>
</dbReference>
<evidence type="ECO:0000256" key="3">
    <source>
        <dbReference type="ARBA" id="ARBA00023157"/>
    </source>
</evidence>
<protein>
    <submittedName>
        <fullName evidence="6">Molecular chaperone Hsp33</fullName>
    </submittedName>
</protein>
<evidence type="ECO:0000256" key="4">
    <source>
        <dbReference type="ARBA" id="ARBA00023186"/>
    </source>
</evidence>
<dbReference type="Pfam" id="PF01430">
    <property type="entry name" value="HSP33"/>
    <property type="match status" value="1"/>
</dbReference>
<evidence type="ECO:0000313" key="7">
    <source>
        <dbReference type="Proteomes" id="UP000249557"/>
    </source>
</evidence>
<dbReference type="InterPro" id="IPR016154">
    <property type="entry name" value="Heat_shock_Hsp33_C"/>
</dbReference>
<keyword evidence="2" id="KW-0862">Zinc</keyword>
<dbReference type="Proteomes" id="UP000249557">
    <property type="component" value="Unassembled WGS sequence"/>
</dbReference>
<dbReference type="SUPFAM" id="SSF118352">
    <property type="entry name" value="HSP33 redox switch-like"/>
    <property type="match status" value="1"/>
</dbReference>
<keyword evidence="5" id="KW-0676">Redox-active center</keyword>
<comment type="caution">
    <text evidence="6">The sequence shown here is derived from an EMBL/GenBank/DDBJ whole genome shotgun (WGS) entry which is preliminary data.</text>
</comment>
<dbReference type="Gene3D" id="3.90.1280.10">
    <property type="entry name" value="HSP33 redox switch-like"/>
    <property type="match status" value="1"/>
</dbReference>
<dbReference type="EMBL" id="QFNK01000017">
    <property type="protein sequence ID" value="PZO88435.1"/>
    <property type="molecule type" value="Genomic_DNA"/>
</dbReference>
<gene>
    <name evidence="6" type="ORF">DI626_01715</name>
</gene>
<keyword evidence="4" id="KW-0143">Chaperone</keyword>
<dbReference type="InterPro" id="IPR023212">
    <property type="entry name" value="Hsp33_helix_hairpin_bin_dom_sf"/>
</dbReference>
<accession>A0A2W5BZF2</accession>
<dbReference type="PIRSF" id="PIRSF005261">
    <property type="entry name" value="Heat_shock_Hsp33"/>
    <property type="match status" value="1"/>
</dbReference>
<dbReference type="Gene3D" id="1.10.287.480">
    <property type="entry name" value="helix hairpin bin"/>
    <property type="match status" value="1"/>
</dbReference>
<dbReference type="AlphaFoldDB" id="A0A2W5BZF2"/>
<dbReference type="GO" id="GO:0005737">
    <property type="term" value="C:cytoplasm"/>
    <property type="evidence" value="ECO:0007669"/>
    <property type="project" value="InterPro"/>
</dbReference>
<evidence type="ECO:0000313" key="6">
    <source>
        <dbReference type="EMBL" id="PZO88435.1"/>
    </source>
</evidence>
<dbReference type="GO" id="GO:0042026">
    <property type="term" value="P:protein refolding"/>
    <property type="evidence" value="ECO:0007669"/>
    <property type="project" value="TreeGrafter"/>
</dbReference>
<name>A0A2W5BZF2_9BACT</name>
<dbReference type="InterPro" id="IPR016153">
    <property type="entry name" value="Heat_shock_Hsp33_N"/>
</dbReference>
<dbReference type="PANTHER" id="PTHR30111">
    <property type="entry name" value="33 KDA CHAPERONIN"/>
    <property type="match status" value="1"/>
</dbReference>
<dbReference type="Gene3D" id="3.55.30.10">
    <property type="entry name" value="Hsp33 domain"/>
    <property type="match status" value="1"/>
</dbReference>
<dbReference type="GO" id="GO:0044183">
    <property type="term" value="F:protein folding chaperone"/>
    <property type="evidence" value="ECO:0007669"/>
    <property type="project" value="TreeGrafter"/>
</dbReference>
<keyword evidence="3" id="KW-1015">Disulfide bond</keyword>
<dbReference type="SUPFAM" id="SSF64397">
    <property type="entry name" value="Hsp33 domain"/>
    <property type="match status" value="1"/>
</dbReference>
<evidence type="ECO:0000256" key="5">
    <source>
        <dbReference type="ARBA" id="ARBA00023284"/>
    </source>
</evidence>
<proteinExistence type="predicted"/>
<sequence>MEENFVQSFQLESSRLRGRVVRLSDAADAILSAHDYPEDVLHLTGEVLTLGILLSSMLKYEGIFTLQVQGDGAVKMLVSDATSAGDIRACASFSQDDLAKAKWDGNRAELLGKGYMAFTVDQGEFAERYQGIVELKPESLVGSVQHYFTLSEQIPTGLVVSVGKRDGKWRACGIMIQQMPEETAAYNSEQSNVDEDDWRGTMILLGSVKEDEMLSSEIGVEELLFRLFHEEGVRVYEPRALQEKCRCNPERVGRILATMSQDDIADVTIDGKITMTCEFCSRNYVFNPEDIKRGAD</sequence>
<evidence type="ECO:0000256" key="2">
    <source>
        <dbReference type="ARBA" id="ARBA00022833"/>
    </source>
</evidence>